<evidence type="ECO:0000256" key="1">
    <source>
        <dbReference type="ARBA" id="ARBA00022741"/>
    </source>
</evidence>
<dbReference type="InterPro" id="IPR003439">
    <property type="entry name" value="ABC_transporter-like_ATP-bd"/>
</dbReference>
<dbReference type="Pfam" id="PF00005">
    <property type="entry name" value="ABC_tran"/>
    <property type="match status" value="1"/>
</dbReference>
<name>A0A261ER69_9BIFI</name>
<dbReference type="InterPro" id="IPR015854">
    <property type="entry name" value="ABC_transpr_LolD-like"/>
</dbReference>
<evidence type="ECO:0000259" key="3">
    <source>
        <dbReference type="PROSITE" id="PS50893"/>
    </source>
</evidence>
<dbReference type="InterPro" id="IPR017871">
    <property type="entry name" value="ABC_transporter-like_CS"/>
</dbReference>
<protein>
    <submittedName>
        <fullName evidence="4">ABC transporter</fullName>
    </submittedName>
</protein>
<keyword evidence="1" id="KW-0547">Nucleotide-binding</keyword>
<reference evidence="4 5" key="1">
    <citation type="journal article" date="2017" name="BMC Genomics">
        <title>Comparative genomic and phylogenomic analyses of the Bifidobacteriaceae family.</title>
        <authorList>
            <person name="Lugli G.A."/>
            <person name="Milani C."/>
            <person name="Turroni F."/>
            <person name="Duranti S."/>
            <person name="Mancabelli L."/>
            <person name="Mangifesta M."/>
            <person name="Ferrario C."/>
            <person name="Modesto M."/>
            <person name="Mattarelli P."/>
            <person name="Jiri K."/>
            <person name="van Sinderen D."/>
            <person name="Ventura M."/>
        </authorList>
    </citation>
    <scope>NUCLEOTIDE SEQUENCE [LARGE SCALE GENOMIC DNA]</scope>
    <source>
        <strain evidence="4 5">DSM 24744</strain>
    </source>
</reference>
<evidence type="ECO:0000256" key="2">
    <source>
        <dbReference type="ARBA" id="ARBA00022840"/>
    </source>
</evidence>
<dbReference type="Gene3D" id="3.40.50.300">
    <property type="entry name" value="P-loop containing nucleotide triphosphate hydrolases"/>
    <property type="match status" value="1"/>
</dbReference>
<proteinExistence type="predicted"/>
<dbReference type="PANTHER" id="PTHR24220:SF86">
    <property type="entry name" value="ABC TRANSPORTER ABCH.1"/>
    <property type="match status" value="1"/>
</dbReference>
<evidence type="ECO:0000313" key="5">
    <source>
        <dbReference type="Proteomes" id="UP000216454"/>
    </source>
</evidence>
<dbReference type="InterPro" id="IPR003593">
    <property type="entry name" value="AAA+_ATPase"/>
</dbReference>
<accession>A0A261ER69</accession>
<dbReference type="AlphaFoldDB" id="A0A261ER69"/>
<dbReference type="PANTHER" id="PTHR24220">
    <property type="entry name" value="IMPORT ATP-BINDING PROTEIN"/>
    <property type="match status" value="1"/>
</dbReference>
<dbReference type="PROSITE" id="PS00211">
    <property type="entry name" value="ABC_TRANSPORTER_1"/>
    <property type="match status" value="1"/>
</dbReference>
<dbReference type="Proteomes" id="UP000216454">
    <property type="component" value="Unassembled WGS sequence"/>
</dbReference>
<evidence type="ECO:0000313" key="4">
    <source>
        <dbReference type="EMBL" id="OZG49350.1"/>
    </source>
</evidence>
<dbReference type="GO" id="GO:0022857">
    <property type="term" value="F:transmembrane transporter activity"/>
    <property type="evidence" value="ECO:0007669"/>
    <property type="project" value="TreeGrafter"/>
</dbReference>
<dbReference type="InterPro" id="IPR027417">
    <property type="entry name" value="P-loop_NTPase"/>
</dbReference>
<keyword evidence="2" id="KW-0067">ATP-binding</keyword>
<dbReference type="OrthoDB" id="4425833at2"/>
<dbReference type="EMBL" id="MWWQ01000015">
    <property type="protein sequence ID" value="OZG49350.1"/>
    <property type="molecule type" value="Genomic_DNA"/>
</dbReference>
<feature type="domain" description="ABC transporter" evidence="3">
    <location>
        <begin position="3"/>
        <end position="239"/>
    </location>
</feature>
<keyword evidence="5" id="KW-1185">Reference proteome</keyword>
<dbReference type="GO" id="GO:0005524">
    <property type="term" value="F:ATP binding"/>
    <property type="evidence" value="ECO:0007669"/>
    <property type="project" value="UniProtKB-KW"/>
</dbReference>
<dbReference type="SUPFAM" id="SSF52540">
    <property type="entry name" value="P-loop containing nucleoside triphosphate hydrolases"/>
    <property type="match status" value="1"/>
</dbReference>
<dbReference type="PROSITE" id="PS50893">
    <property type="entry name" value="ABC_TRANSPORTER_2"/>
    <property type="match status" value="1"/>
</dbReference>
<dbReference type="GO" id="GO:0005886">
    <property type="term" value="C:plasma membrane"/>
    <property type="evidence" value="ECO:0007669"/>
    <property type="project" value="TreeGrafter"/>
</dbReference>
<comment type="caution">
    <text evidence="4">The sequence shown here is derived from an EMBL/GenBank/DDBJ whole genome shotgun (WGS) entry which is preliminary data.</text>
</comment>
<sequence length="246" mass="27280">MTIELNNVGFTIGKRPLFEAITQSVPDGAIWALQGSSGSGKTTLLNIMGLLLKPTEGEVTIDGRPTRSWNDRQRRHFWHDHAAFIYQDYGIIPSETVAYNITLMSRFADCRRIRPQASSQLHHIAQQVGLDGMLNERAGVLSGGEKQRVGIARALWKNASYIFADEPTASLDASNRDLVTELLLQRAQSGSTVIAASHDADFIHHCDGIIDVEHYTADDQRFAELRQAAKQADDFFSSPYHSSSPQ</sequence>
<gene>
    <name evidence="4" type="ORF">PSSU_1551</name>
</gene>
<dbReference type="GO" id="GO:0016887">
    <property type="term" value="F:ATP hydrolysis activity"/>
    <property type="evidence" value="ECO:0007669"/>
    <property type="project" value="InterPro"/>
</dbReference>
<dbReference type="SMART" id="SM00382">
    <property type="entry name" value="AAA"/>
    <property type="match status" value="1"/>
</dbReference>
<dbReference type="RefSeq" id="WP_094691871.1">
    <property type="nucleotide sequence ID" value="NZ_MWWQ01000015.1"/>
</dbReference>
<organism evidence="4 5">
    <name type="scientific">Pseudoscardovia suis</name>
    <dbReference type="NCBI Taxonomy" id="987063"/>
    <lineage>
        <taxon>Bacteria</taxon>
        <taxon>Bacillati</taxon>
        <taxon>Actinomycetota</taxon>
        <taxon>Actinomycetes</taxon>
        <taxon>Bifidobacteriales</taxon>
        <taxon>Bifidobacteriaceae</taxon>
        <taxon>Pseudoscardovia</taxon>
    </lineage>
</organism>